<dbReference type="SUPFAM" id="SSF82153">
    <property type="entry name" value="FAS1 domain"/>
    <property type="match status" value="2"/>
</dbReference>
<protein>
    <submittedName>
        <fullName evidence="4">Beta-ig-h3 fasciclin</fullName>
    </submittedName>
</protein>
<name>A0AAE0DBK4_COLKA</name>
<feature type="chain" id="PRO_5042166177" evidence="2">
    <location>
        <begin position="19"/>
        <end position="412"/>
    </location>
</feature>
<dbReference type="GO" id="GO:0016236">
    <property type="term" value="P:macroautophagy"/>
    <property type="evidence" value="ECO:0007669"/>
    <property type="project" value="TreeGrafter"/>
</dbReference>
<dbReference type="Pfam" id="PF02469">
    <property type="entry name" value="Fasciclin"/>
    <property type="match status" value="2"/>
</dbReference>
<dbReference type="InterPro" id="IPR036378">
    <property type="entry name" value="FAS1_dom_sf"/>
</dbReference>
<dbReference type="InterPro" id="IPR050904">
    <property type="entry name" value="Adhesion/Biosynth-related"/>
</dbReference>
<comment type="caution">
    <text evidence="4">The sequence shown here is derived from an EMBL/GenBank/DDBJ whole genome shotgun (WGS) entry which is preliminary data.</text>
</comment>
<keyword evidence="1" id="KW-1133">Transmembrane helix</keyword>
<evidence type="ECO:0000256" key="2">
    <source>
        <dbReference type="SAM" id="SignalP"/>
    </source>
</evidence>
<dbReference type="PANTHER" id="PTHR10900:SF77">
    <property type="entry name" value="FI19380P1"/>
    <property type="match status" value="1"/>
</dbReference>
<reference evidence="4" key="1">
    <citation type="submission" date="2023-02" db="EMBL/GenBank/DDBJ databases">
        <title>Colletotrichum kahawae CIFC_Que2 genome sequencing and assembly.</title>
        <authorList>
            <person name="Baroncelli R."/>
        </authorList>
    </citation>
    <scope>NUCLEOTIDE SEQUENCE</scope>
    <source>
        <strain evidence="4">CIFC_Que2</strain>
    </source>
</reference>
<evidence type="ECO:0000259" key="3">
    <source>
        <dbReference type="PROSITE" id="PS50213"/>
    </source>
</evidence>
<dbReference type="EMBL" id="VYYT01000053">
    <property type="protein sequence ID" value="KAK2773754.1"/>
    <property type="molecule type" value="Genomic_DNA"/>
</dbReference>
<dbReference type="InterPro" id="IPR000782">
    <property type="entry name" value="FAS1_domain"/>
</dbReference>
<feature type="signal peptide" evidence="2">
    <location>
        <begin position="1"/>
        <end position="18"/>
    </location>
</feature>
<evidence type="ECO:0000256" key="1">
    <source>
        <dbReference type="SAM" id="Phobius"/>
    </source>
</evidence>
<sequence length="412" mass="45835">MRSRILSALAILPCLVAGKSLKHVLASHGSLGMLHDLLVELDLMSTFEEARNSTLLAMNDNAFEYLANWGMNLSSIDPDLARGIMKYHFLEGSYASTNPLLGIETQLVHSILRPPILTNVSDGAVVKLVASDNEGPSRVECGIQKVLPIIEADIYYDSGVLHTINENLVLPHNMSETTYMGNLDKFWSLVQKAQMSELLESLQDTTIMLPSNEAMEKYRSHLESLALEDLRAIINNHVIPNHVLYHLSFGTSGDEAAALSGLKLKLSRDSAGRLFVNHARVLKQDVLLYGGVSHVLDNVLLAQRGMCVKGKTVWTLQLTSPTGSDLNVENDGLWRYVVTLRWYEYAWKNTTEIIFGAAFLFILGALIVQKVGRWKTSTYQRDFGGCITKEGPKGVAEEEQFRSSVVYYYVLV</sequence>
<dbReference type="Proteomes" id="UP001281614">
    <property type="component" value="Unassembled WGS sequence"/>
</dbReference>
<feature type="domain" description="FAS1" evidence="3">
    <location>
        <begin position="170"/>
        <end position="300"/>
    </location>
</feature>
<feature type="transmembrane region" description="Helical" evidence="1">
    <location>
        <begin position="353"/>
        <end position="371"/>
    </location>
</feature>
<keyword evidence="2" id="KW-0732">Signal</keyword>
<evidence type="ECO:0000313" key="5">
    <source>
        <dbReference type="Proteomes" id="UP001281614"/>
    </source>
</evidence>
<dbReference type="Gene3D" id="2.30.180.10">
    <property type="entry name" value="FAS1 domain"/>
    <property type="match status" value="2"/>
</dbReference>
<accession>A0AAE0DBK4</accession>
<keyword evidence="5" id="KW-1185">Reference proteome</keyword>
<keyword evidence="1" id="KW-0812">Transmembrane</keyword>
<gene>
    <name evidence="4" type="ORF">CKAH01_13433</name>
</gene>
<organism evidence="4 5">
    <name type="scientific">Colletotrichum kahawae</name>
    <name type="common">Coffee berry disease fungus</name>
    <dbReference type="NCBI Taxonomy" id="34407"/>
    <lineage>
        <taxon>Eukaryota</taxon>
        <taxon>Fungi</taxon>
        <taxon>Dikarya</taxon>
        <taxon>Ascomycota</taxon>
        <taxon>Pezizomycotina</taxon>
        <taxon>Sordariomycetes</taxon>
        <taxon>Hypocreomycetidae</taxon>
        <taxon>Glomerellales</taxon>
        <taxon>Glomerellaceae</taxon>
        <taxon>Colletotrichum</taxon>
        <taxon>Colletotrichum gloeosporioides species complex</taxon>
    </lineage>
</organism>
<keyword evidence="1" id="KW-0472">Membrane</keyword>
<evidence type="ECO:0000313" key="4">
    <source>
        <dbReference type="EMBL" id="KAK2773754.1"/>
    </source>
</evidence>
<dbReference type="PROSITE" id="PS50213">
    <property type="entry name" value="FAS1"/>
    <property type="match status" value="2"/>
</dbReference>
<proteinExistence type="predicted"/>
<dbReference type="PANTHER" id="PTHR10900">
    <property type="entry name" value="PERIOSTIN-RELATED"/>
    <property type="match status" value="1"/>
</dbReference>
<feature type="domain" description="FAS1" evidence="3">
    <location>
        <begin position="18"/>
        <end position="168"/>
    </location>
</feature>
<dbReference type="GO" id="GO:0000329">
    <property type="term" value="C:fungal-type vacuole membrane"/>
    <property type="evidence" value="ECO:0007669"/>
    <property type="project" value="TreeGrafter"/>
</dbReference>
<dbReference type="AlphaFoldDB" id="A0AAE0DBK4"/>
<dbReference type="SMART" id="SM00554">
    <property type="entry name" value="FAS1"/>
    <property type="match status" value="2"/>
</dbReference>